<keyword evidence="2" id="KW-1185">Reference proteome</keyword>
<comment type="caution">
    <text evidence="1">The sequence shown here is derived from an EMBL/GenBank/DDBJ whole genome shotgun (WGS) entry which is preliminary data.</text>
</comment>
<evidence type="ECO:0000313" key="2">
    <source>
        <dbReference type="Proteomes" id="UP000253094"/>
    </source>
</evidence>
<dbReference type="EMBL" id="QOIL01000016">
    <property type="protein sequence ID" value="RCG27206.1"/>
    <property type="molecule type" value="Genomic_DNA"/>
</dbReference>
<reference evidence="1 2" key="1">
    <citation type="submission" date="2018-06" db="EMBL/GenBank/DDBJ databases">
        <title>Sphaerisporangium craniellae sp. nov., isolated from a marine sponge in the South China Sea.</title>
        <authorList>
            <person name="Li L."/>
        </authorList>
    </citation>
    <scope>NUCLEOTIDE SEQUENCE [LARGE SCALE GENOMIC DNA]</scope>
    <source>
        <strain evidence="1 2">CCTCC AA 208026</strain>
    </source>
</reference>
<gene>
    <name evidence="1" type="ORF">DQ384_26160</name>
</gene>
<organism evidence="1 2">
    <name type="scientific">Sphaerisporangium album</name>
    <dbReference type="NCBI Taxonomy" id="509200"/>
    <lineage>
        <taxon>Bacteria</taxon>
        <taxon>Bacillati</taxon>
        <taxon>Actinomycetota</taxon>
        <taxon>Actinomycetes</taxon>
        <taxon>Streptosporangiales</taxon>
        <taxon>Streptosporangiaceae</taxon>
        <taxon>Sphaerisporangium</taxon>
    </lineage>
</organism>
<evidence type="ECO:0000313" key="1">
    <source>
        <dbReference type="EMBL" id="RCG27206.1"/>
    </source>
</evidence>
<dbReference type="Proteomes" id="UP000253094">
    <property type="component" value="Unassembled WGS sequence"/>
</dbReference>
<name>A0A367F9Z3_9ACTN</name>
<proteinExistence type="predicted"/>
<sequence>MTWDQQADLLKQADQLDQARTGLPERAIRLLTTAAAHLRDAAAVYDCDPTLVGCPAGRERDLDLIAELARQIHIVVRGAAATPAGARWPTEDRWALAEALAGRLPAALERAQAVAHPDHATPEGSRAISLLRLAAAQGHLREWAHALRASLDPALALPHPAAEATELAGLIDQITARINALEHPCTPSEAPA</sequence>
<dbReference type="RefSeq" id="WP_114031545.1">
    <property type="nucleotide sequence ID" value="NZ_QOIL01000016.1"/>
</dbReference>
<dbReference type="AlphaFoldDB" id="A0A367F9Z3"/>
<accession>A0A367F9Z3</accession>
<protein>
    <submittedName>
        <fullName evidence="1">Uncharacterized protein</fullName>
    </submittedName>
</protein>